<protein>
    <submittedName>
        <fullName evidence="5">ABC transporter substrate-binding protein</fullName>
    </submittedName>
</protein>
<dbReference type="Proteomes" id="UP000765160">
    <property type="component" value="Unassembled WGS sequence"/>
</dbReference>
<keyword evidence="3" id="KW-0029">Amino-acid transport</keyword>
<evidence type="ECO:0000256" key="2">
    <source>
        <dbReference type="ARBA" id="ARBA00022729"/>
    </source>
</evidence>
<dbReference type="CDD" id="cd06340">
    <property type="entry name" value="PBP1_ABC_ligand_binding-like"/>
    <property type="match status" value="1"/>
</dbReference>
<dbReference type="PANTHER" id="PTHR30483">
    <property type="entry name" value="LEUCINE-SPECIFIC-BINDING PROTEIN"/>
    <property type="match status" value="1"/>
</dbReference>
<name>A0ABX1F026_9PROT</name>
<accession>A0ABX1F026</accession>
<dbReference type="RefSeq" id="WP_168050208.1">
    <property type="nucleotide sequence ID" value="NZ_JAATJR010000004.1"/>
</dbReference>
<dbReference type="SUPFAM" id="SSF53822">
    <property type="entry name" value="Periplasmic binding protein-like I"/>
    <property type="match status" value="1"/>
</dbReference>
<dbReference type="InterPro" id="IPR028081">
    <property type="entry name" value="Leu-bd"/>
</dbReference>
<reference evidence="5 6" key="1">
    <citation type="submission" date="2020-03" db="EMBL/GenBank/DDBJ databases">
        <title>Roseomonas selenitidurans sp. nov. isolated from soil.</title>
        <authorList>
            <person name="Liu H."/>
        </authorList>
    </citation>
    <scope>NUCLEOTIDE SEQUENCE [LARGE SCALE GENOMIC DNA]</scope>
    <source>
        <strain evidence="5 6">JCM 15073</strain>
    </source>
</reference>
<proteinExistence type="inferred from homology"/>
<dbReference type="InterPro" id="IPR028082">
    <property type="entry name" value="Peripla_BP_I"/>
</dbReference>
<evidence type="ECO:0000259" key="4">
    <source>
        <dbReference type="Pfam" id="PF13458"/>
    </source>
</evidence>
<dbReference type="InterPro" id="IPR051010">
    <property type="entry name" value="BCAA_transport"/>
</dbReference>
<gene>
    <name evidence="5" type="ORF">HB662_12895</name>
</gene>
<keyword evidence="6" id="KW-1185">Reference proteome</keyword>
<keyword evidence="3" id="KW-0813">Transport</keyword>
<sequence length="434" mass="45125">MQGFGRRMLGGLAGAALGAFGPFGRARAQAPAATPAPAPAGAPSAPPVRLGALFPLSGPSALFGDECYRGLELAVEDRNAGGGVFGRPIALVRADAPDEAAATEEARRLVQGPERVAAIFGSFSTTIALPASQVAELANVPFFELCALGDPVVERGFRWVFRAAPQATDFAATALQGVSILAAAMDRPDTALRLAIAQEDALGAQSIGAAQEALMQARGLTLIQRASYAPRPTDLAGLVQRLRGLDAEVVLHVGAPGDEVLLFRAMRDANWQPRMVIGTAGGYGLGETARSIGADFAGTMSADFTPFAVNERIAPGARAFAELYLRRYGAEPRSGHGLACFTGARLFLDALHRAGSAERDRIRAALMATDIPEGLTACGWGARFDERGQNLRARPVLCQWQPTLATPGGQAGLRQVAIAPAEAAIAAAQTRLGP</sequence>
<dbReference type="Pfam" id="PF13458">
    <property type="entry name" value="Peripla_BP_6"/>
    <property type="match status" value="1"/>
</dbReference>
<comment type="similarity">
    <text evidence="1">Belongs to the leucine-binding protein family.</text>
</comment>
<dbReference type="Gene3D" id="3.40.50.2300">
    <property type="match status" value="2"/>
</dbReference>
<feature type="domain" description="Leucine-binding protein" evidence="4">
    <location>
        <begin position="47"/>
        <end position="390"/>
    </location>
</feature>
<keyword evidence="2" id="KW-0732">Signal</keyword>
<evidence type="ECO:0000313" key="6">
    <source>
        <dbReference type="Proteomes" id="UP000765160"/>
    </source>
</evidence>
<organism evidence="5 6">
    <name type="scientific">Falsiroseomonas frigidaquae</name>
    <dbReference type="NCBI Taxonomy" id="487318"/>
    <lineage>
        <taxon>Bacteria</taxon>
        <taxon>Pseudomonadati</taxon>
        <taxon>Pseudomonadota</taxon>
        <taxon>Alphaproteobacteria</taxon>
        <taxon>Acetobacterales</taxon>
        <taxon>Roseomonadaceae</taxon>
        <taxon>Falsiroseomonas</taxon>
    </lineage>
</organism>
<dbReference type="EMBL" id="JAAVTX010000004">
    <property type="protein sequence ID" value="NKE45680.1"/>
    <property type="molecule type" value="Genomic_DNA"/>
</dbReference>
<comment type="caution">
    <text evidence="5">The sequence shown here is derived from an EMBL/GenBank/DDBJ whole genome shotgun (WGS) entry which is preliminary data.</text>
</comment>
<evidence type="ECO:0000256" key="3">
    <source>
        <dbReference type="ARBA" id="ARBA00022970"/>
    </source>
</evidence>
<evidence type="ECO:0000256" key="1">
    <source>
        <dbReference type="ARBA" id="ARBA00010062"/>
    </source>
</evidence>
<evidence type="ECO:0000313" key="5">
    <source>
        <dbReference type="EMBL" id="NKE45680.1"/>
    </source>
</evidence>